<dbReference type="Proteomes" id="UP000193061">
    <property type="component" value="Unassembled WGS sequence"/>
</dbReference>
<protein>
    <submittedName>
        <fullName evidence="1">Uncharacterized protein</fullName>
    </submittedName>
</protein>
<gene>
    <name evidence="1" type="ORF">ROA7450_00539</name>
</gene>
<dbReference type="AlphaFoldDB" id="A0A1X6YEJ1"/>
<name>A0A1X6YEJ1_9RHOB</name>
<keyword evidence="2" id="KW-1185">Reference proteome</keyword>
<sequence length="312" mass="36582">MFSPEGYVGFSRMTEFISDWAHKIYLAYLVEELGNEPERVFRETKNAESMLASYRLKQLRSSNPNFTATSEDKHWRKYLATANEDALNVAVIFHCIFSKLLMRFDTLLVSSEGNIMRPDDYIFLHLDRLDWVDPCWPIRNTSALSKIFEYFDKGRFGRNSLADRYCFIDFELGTICLKNNSLSGFKECSHFFDDSPFDRYYKIHVEPFLERAIVWREDDLPQNFPEFFETISAIEARWGLPAIFARMEENRGHQLKRGVKPTGARSEFLRRYPDGKPEHLSAEAVAAELTEAGFPISGRQVQNYDRERRNRK</sequence>
<organism evidence="1 2">
    <name type="scientific">Roseovarius albus</name>
    <dbReference type="NCBI Taxonomy" id="1247867"/>
    <lineage>
        <taxon>Bacteria</taxon>
        <taxon>Pseudomonadati</taxon>
        <taxon>Pseudomonadota</taxon>
        <taxon>Alphaproteobacteria</taxon>
        <taxon>Rhodobacterales</taxon>
        <taxon>Roseobacteraceae</taxon>
        <taxon>Roseovarius</taxon>
    </lineage>
</organism>
<dbReference type="OrthoDB" id="7776640at2"/>
<proteinExistence type="predicted"/>
<evidence type="ECO:0000313" key="1">
    <source>
        <dbReference type="EMBL" id="SLN17250.1"/>
    </source>
</evidence>
<accession>A0A1X6YEJ1</accession>
<dbReference type="RefSeq" id="WP_143534324.1">
    <property type="nucleotide sequence ID" value="NZ_FWFX01000001.1"/>
</dbReference>
<reference evidence="1 2" key="1">
    <citation type="submission" date="2017-03" db="EMBL/GenBank/DDBJ databases">
        <authorList>
            <person name="Afonso C.L."/>
            <person name="Miller P.J."/>
            <person name="Scott M.A."/>
            <person name="Spackman E."/>
            <person name="Goraichik I."/>
            <person name="Dimitrov K.M."/>
            <person name="Suarez D.L."/>
            <person name="Swayne D.E."/>
        </authorList>
    </citation>
    <scope>NUCLEOTIDE SEQUENCE [LARGE SCALE GENOMIC DNA]</scope>
    <source>
        <strain evidence="1 2">CECT 7450</strain>
    </source>
</reference>
<evidence type="ECO:0000313" key="2">
    <source>
        <dbReference type="Proteomes" id="UP000193061"/>
    </source>
</evidence>
<dbReference type="EMBL" id="FWFX01000001">
    <property type="protein sequence ID" value="SLN17250.1"/>
    <property type="molecule type" value="Genomic_DNA"/>
</dbReference>